<dbReference type="Gene3D" id="1.10.150.650">
    <property type="match status" value="1"/>
</dbReference>
<dbReference type="GO" id="GO:0004534">
    <property type="term" value="F:5'-3' RNA exonuclease activity"/>
    <property type="evidence" value="ECO:0007669"/>
    <property type="project" value="TreeGrafter"/>
</dbReference>
<evidence type="ECO:0000259" key="1">
    <source>
        <dbReference type="SMART" id="SM00481"/>
    </source>
</evidence>
<feature type="non-terminal residue" evidence="2">
    <location>
        <position position="211"/>
    </location>
</feature>
<dbReference type="InterPro" id="IPR004013">
    <property type="entry name" value="PHP_dom"/>
</dbReference>
<name>A0A3B0T5V1_9ZZZZ</name>
<dbReference type="Gene3D" id="3.20.20.140">
    <property type="entry name" value="Metal-dependent hydrolases"/>
    <property type="match status" value="1"/>
</dbReference>
<gene>
    <name evidence="2" type="ORF">MNBD_ACTINO02-2175</name>
</gene>
<dbReference type="Pfam" id="PF02811">
    <property type="entry name" value="PHP"/>
    <property type="match status" value="1"/>
</dbReference>
<dbReference type="EMBL" id="UOEK01000653">
    <property type="protein sequence ID" value="VAW09782.1"/>
    <property type="molecule type" value="Genomic_DNA"/>
</dbReference>
<proteinExistence type="predicted"/>
<protein>
    <recommendedName>
        <fullName evidence="1">Polymerase/histidinol phosphatase N-terminal domain-containing protein</fullName>
    </recommendedName>
</protein>
<reference evidence="2" key="1">
    <citation type="submission" date="2018-06" db="EMBL/GenBank/DDBJ databases">
        <authorList>
            <person name="Zhirakovskaya E."/>
        </authorList>
    </citation>
    <scope>NUCLEOTIDE SEQUENCE</scope>
</reference>
<evidence type="ECO:0000313" key="2">
    <source>
        <dbReference type="EMBL" id="VAW09782.1"/>
    </source>
</evidence>
<dbReference type="SMART" id="SM00481">
    <property type="entry name" value="POLIIIAc"/>
    <property type="match status" value="1"/>
</dbReference>
<dbReference type="GO" id="GO:0035312">
    <property type="term" value="F:5'-3' DNA exonuclease activity"/>
    <property type="evidence" value="ECO:0007669"/>
    <property type="project" value="TreeGrafter"/>
</dbReference>
<dbReference type="InterPro" id="IPR052018">
    <property type="entry name" value="PHP_domain"/>
</dbReference>
<dbReference type="SUPFAM" id="SSF89550">
    <property type="entry name" value="PHP domain-like"/>
    <property type="match status" value="1"/>
</dbReference>
<dbReference type="InterPro" id="IPR003141">
    <property type="entry name" value="Pol/His_phosphatase_N"/>
</dbReference>
<sequence length="211" mass="22346">MSVDLHLHSYISDGSESPAGIVELAVAAGLSAIALTDHDILDGVPEARAAAKTHGLEFIPGTELSVGWNGTAMHLLVYFLEPGPGPLQDRLVAVREGRATRNVRIITALQTHGIDISFDEVATIAGEGSMGRPHFARVLIDKGVVDSMTEAFDTWLAVGRPGYVSRDRLDAFEAIDLARQSGAVPVIAHPHTLGLGAEEYADAFRDLSTAG</sequence>
<feature type="domain" description="Polymerase/histidinol phosphatase N-terminal" evidence="1">
    <location>
        <begin position="3"/>
        <end position="68"/>
    </location>
</feature>
<dbReference type="AlphaFoldDB" id="A0A3B0T5V1"/>
<accession>A0A3B0T5V1</accession>
<dbReference type="PANTHER" id="PTHR42924:SF3">
    <property type="entry name" value="POLYMERASE_HISTIDINOL PHOSPHATASE N-TERMINAL DOMAIN-CONTAINING PROTEIN"/>
    <property type="match status" value="1"/>
</dbReference>
<dbReference type="PANTHER" id="PTHR42924">
    <property type="entry name" value="EXONUCLEASE"/>
    <property type="match status" value="1"/>
</dbReference>
<dbReference type="InterPro" id="IPR016195">
    <property type="entry name" value="Pol/histidinol_Pase-like"/>
</dbReference>
<organism evidence="2">
    <name type="scientific">hydrothermal vent metagenome</name>
    <dbReference type="NCBI Taxonomy" id="652676"/>
    <lineage>
        <taxon>unclassified sequences</taxon>
        <taxon>metagenomes</taxon>
        <taxon>ecological metagenomes</taxon>
    </lineage>
</organism>